<reference evidence="12 14" key="1">
    <citation type="submission" date="2014-08" db="EMBL/GenBank/DDBJ databases">
        <title>Porphyromonas cangingivalis strain:COT-109_OH1386 Genome sequencing.</title>
        <authorList>
            <person name="Wallis C."/>
            <person name="Deusch O."/>
            <person name="O'Flynn C."/>
            <person name="Davis I."/>
            <person name="Jospin G."/>
            <person name="Darling A.E."/>
            <person name="Coil D.A."/>
            <person name="Alexiev A."/>
            <person name="Horsfall A."/>
            <person name="Kirkwood N."/>
            <person name="Harris S."/>
            <person name="Eisen J.A."/>
        </authorList>
    </citation>
    <scope>NUCLEOTIDE SEQUENCE [LARGE SCALE GENOMIC DNA]</scope>
    <source>
        <strain evidence="14">COT-109 OH1386</strain>
        <strain evidence="12">COT-109_OH1386</strain>
    </source>
</reference>
<dbReference type="GO" id="GO:0015031">
    <property type="term" value="P:protein transport"/>
    <property type="evidence" value="ECO:0007669"/>
    <property type="project" value="UniProtKB-KW"/>
</dbReference>
<evidence type="ECO:0000256" key="6">
    <source>
        <dbReference type="ARBA" id="ARBA00022692"/>
    </source>
</evidence>
<dbReference type="eggNOG" id="COG1862">
    <property type="taxonomic scope" value="Bacteria"/>
</dbReference>
<dbReference type="EMBL" id="JQJD01000050">
    <property type="protein sequence ID" value="KGN79408.1"/>
    <property type="molecule type" value="Genomic_DNA"/>
</dbReference>
<evidence type="ECO:0000313" key="12">
    <source>
        <dbReference type="EMBL" id="KGN79408.1"/>
    </source>
</evidence>
<reference evidence="13 15" key="2">
    <citation type="submission" date="2017-02" db="EMBL/GenBank/DDBJ databases">
        <authorList>
            <person name="Peterson S.W."/>
        </authorList>
    </citation>
    <scope>NUCLEOTIDE SEQUENCE [LARGE SCALE GENOMIC DNA]</scope>
    <source>
        <strain evidence="13 15">ATCC 700135</strain>
    </source>
</reference>
<evidence type="ECO:0000313" key="13">
    <source>
        <dbReference type="EMBL" id="SJZ34805.1"/>
    </source>
</evidence>
<dbReference type="STRING" id="36874.HQ34_02230"/>
<evidence type="ECO:0000256" key="4">
    <source>
        <dbReference type="ARBA" id="ARBA00022448"/>
    </source>
</evidence>
<dbReference type="PANTHER" id="PTHR33909:SF1">
    <property type="entry name" value="SEC TRANSLOCON ACCESSORY COMPLEX SUBUNIT YAJC"/>
    <property type="match status" value="1"/>
</dbReference>
<proteinExistence type="inferred from homology"/>
<keyword evidence="14" id="KW-1185">Reference proteome</keyword>
<name>A0A099WV01_PORCN</name>
<accession>A0A099WV01</accession>
<evidence type="ECO:0000256" key="9">
    <source>
        <dbReference type="ARBA" id="ARBA00023010"/>
    </source>
</evidence>
<gene>
    <name evidence="12" type="ORF">HQ35_07520</name>
    <name evidence="13" type="ORF">SAMN02745205_00418</name>
</gene>
<dbReference type="OrthoDB" id="9800132at2"/>
<evidence type="ECO:0000256" key="10">
    <source>
        <dbReference type="ARBA" id="ARBA00023136"/>
    </source>
</evidence>
<keyword evidence="5" id="KW-1003">Cell membrane</keyword>
<feature type="transmembrane region" description="Helical" evidence="11">
    <location>
        <begin position="17"/>
        <end position="35"/>
    </location>
</feature>
<dbReference type="RefSeq" id="WP_036845088.1">
    <property type="nucleotide sequence ID" value="NZ_FUWL01000004.1"/>
</dbReference>
<evidence type="ECO:0000313" key="15">
    <source>
        <dbReference type="Proteomes" id="UP000189956"/>
    </source>
</evidence>
<keyword evidence="4" id="KW-0813">Transport</keyword>
<protein>
    <recommendedName>
        <fullName evidence="3">Sec translocon accessory complex subunit YajC</fullName>
    </recommendedName>
</protein>
<evidence type="ECO:0000256" key="8">
    <source>
        <dbReference type="ARBA" id="ARBA00022989"/>
    </source>
</evidence>
<dbReference type="EMBL" id="FUWL01000004">
    <property type="protein sequence ID" value="SJZ34805.1"/>
    <property type="molecule type" value="Genomic_DNA"/>
</dbReference>
<keyword evidence="7" id="KW-0653">Protein transport</keyword>
<dbReference type="Proteomes" id="UP000189956">
    <property type="component" value="Unassembled WGS sequence"/>
</dbReference>
<evidence type="ECO:0000256" key="3">
    <source>
        <dbReference type="ARBA" id="ARBA00014962"/>
    </source>
</evidence>
<dbReference type="Pfam" id="PF02699">
    <property type="entry name" value="YajC"/>
    <property type="match status" value="1"/>
</dbReference>
<keyword evidence="9" id="KW-0811">Translocation</keyword>
<dbReference type="AlphaFoldDB" id="A0A099WV01"/>
<organism evidence="12 14">
    <name type="scientific">Porphyromonas cangingivalis</name>
    <dbReference type="NCBI Taxonomy" id="36874"/>
    <lineage>
        <taxon>Bacteria</taxon>
        <taxon>Pseudomonadati</taxon>
        <taxon>Bacteroidota</taxon>
        <taxon>Bacteroidia</taxon>
        <taxon>Bacteroidales</taxon>
        <taxon>Porphyromonadaceae</taxon>
        <taxon>Porphyromonas</taxon>
    </lineage>
</organism>
<evidence type="ECO:0000256" key="5">
    <source>
        <dbReference type="ARBA" id="ARBA00022475"/>
    </source>
</evidence>
<keyword evidence="6 11" id="KW-0812">Transmembrane</keyword>
<dbReference type="Proteomes" id="UP000030125">
    <property type="component" value="Unassembled WGS sequence"/>
</dbReference>
<keyword evidence="10 11" id="KW-0472">Membrane</keyword>
<dbReference type="PANTHER" id="PTHR33909">
    <property type="entry name" value="SEC TRANSLOCON ACCESSORY COMPLEX SUBUNIT YAJC"/>
    <property type="match status" value="1"/>
</dbReference>
<comment type="subcellular location">
    <subcellularLocation>
        <location evidence="1">Cell membrane</location>
        <topology evidence="1">Single-pass membrane protein</topology>
    </subcellularLocation>
</comment>
<dbReference type="SMART" id="SM01323">
    <property type="entry name" value="YajC"/>
    <property type="match status" value="1"/>
</dbReference>
<evidence type="ECO:0000313" key="14">
    <source>
        <dbReference type="Proteomes" id="UP000030125"/>
    </source>
</evidence>
<keyword evidence="8 11" id="KW-1133">Transmembrane helix</keyword>
<comment type="similarity">
    <text evidence="2">Belongs to the YajC family.</text>
</comment>
<dbReference type="PRINTS" id="PR01853">
    <property type="entry name" value="YAJCTRNLCASE"/>
</dbReference>
<evidence type="ECO:0000256" key="7">
    <source>
        <dbReference type="ARBA" id="ARBA00022927"/>
    </source>
</evidence>
<dbReference type="NCBIfam" id="TIGR00739">
    <property type="entry name" value="yajC"/>
    <property type="match status" value="1"/>
</dbReference>
<dbReference type="InterPro" id="IPR003849">
    <property type="entry name" value="Preprotein_translocase_YajC"/>
</dbReference>
<dbReference type="GO" id="GO:0005886">
    <property type="term" value="C:plasma membrane"/>
    <property type="evidence" value="ECO:0007669"/>
    <property type="project" value="UniProtKB-SubCell"/>
</dbReference>
<evidence type="ECO:0000256" key="2">
    <source>
        <dbReference type="ARBA" id="ARBA00006742"/>
    </source>
</evidence>
<evidence type="ECO:0000256" key="1">
    <source>
        <dbReference type="ARBA" id="ARBA00004162"/>
    </source>
</evidence>
<evidence type="ECO:0000256" key="11">
    <source>
        <dbReference type="SAM" id="Phobius"/>
    </source>
</evidence>
<sequence>MNFLNILLQAPASANSGLMQIGMIVLMVVIFYFFIIRPQSKKQKDVQKAREALKVGDKIITAGGIYGTIRELNRETMIVVIEVWEGVKFKVDLNSVYAVADNSAKKGR</sequence>